<keyword evidence="3" id="KW-0862">Zinc</keyword>
<evidence type="ECO:0000256" key="4">
    <source>
        <dbReference type="ARBA" id="ARBA00023125"/>
    </source>
</evidence>
<dbReference type="GO" id="GO:0008270">
    <property type="term" value="F:zinc ion binding"/>
    <property type="evidence" value="ECO:0007669"/>
    <property type="project" value="UniProtKB-KW"/>
</dbReference>
<protein>
    <submittedName>
        <fullName evidence="8">THAP domain-containing protein 6</fullName>
    </submittedName>
</protein>
<dbReference type="InterPro" id="IPR006612">
    <property type="entry name" value="THAP_Znf"/>
</dbReference>
<keyword evidence="9" id="KW-1185">Reference proteome</keyword>
<keyword evidence="1" id="KW-0479">Metal-binding</keyword>
<accession>A0AA47NAL9</accession>
<organism evidence="8 9">
    <name type="scientific">Merluccius polli</name>
    <name type="common">Benguela hake</name>
    <name type="synonym">Merluccius cadenati</name>
    <dbReference type="NCBI Taxonomy" id="89951"/>
    <lineage>
        <taxon>Eukaryota</taxon>
        <taxon>Metazoa</taxon>
        <taxon>Chordata</taxon>
        <taxon>Craniata</taxon>
        <taxon>Vertebrata</taxon>
        <taxon>Euteleostomi</taxon>
        <taxon>Actinopterygii</taxon>
        <taxon>Neopterygii</taxon>
        <taxon>Teleostei</taxon>
        <taxon>Neoteleostei</taxon>
        <taxon>Acanthomorphata</taxon>
        <taxon>Zeiogadaria</taxon>
        <taxon>Gadariae</taxon>
        <taxon>Gadiformes</taxon>
        <taxon>Gadoidei</taxon>
        <taxon>Merlucciidae</taxon>
        <taxon>Merluccius</taxon>
    </lineage>
</organism>
<comment type="caution">
    <text evidence="8">The sequence shown here is derived from an EMBL/GenBank/DDBJ whole genome shotgun (WGS) entry which is preliminary data.</text>
</comment>
<evidence type="ECO:0000256" key="2">
    <source>
        <dbReference type="ARBA" id="ARBA00022771"/>
    </source>
</evidence>
<dbReference type="PANTHER" id="PTHR47696">
    <property type="entry name" value="THAP DOMAIN-CONTAINING PROTEIN 2"/>
    <property type="match status" value="1"/>
</dbReference>
<dbReference type="Proteomes" id="UP001174136">
    <property type="component" value="Unassembled WGS sequence"/>
</dbReference>
<reference evidence="8" key="1">
    <citation type="journal article" date="2023" name="Front. Mar. Sci.">
        <title>A new Merluccius polli reference genome to investigate the effects of global change in West African waters.</title>
        <authorList>
            <person name="Mateo J.L."/>
            <person name="Blanco-Fernandez C."/>
            <person name="Garcia-Vazquez E."/>
            <person name="Machado-Schiaffino G."/>
        </authorList>
    </citation>
    <scope>NUCLEOTIDE SEQUENCE</scope>
    <source>
        <strain evidence="8">C29</strain>
        <tissue evidence="8">Fin</tissue>
    </source>
</reference>
<keyword evidence="2 5" id="KW-0863">Zinc-finger</keyword>
<dbReference type="InterPro" id="IPR021896">
    <property type="entry name" value="THAP9-like_HTH"/>
</dbReference>
<evidence type="ECO:0000256" key="5">
    <source>
        <dbReference type="PROSITE-ProRule" id="PRU00309"/>
    </source>
</evidence>
<evidence type="ECO:0000256" key="3">
    <source>
        <dbReference type="ARBA" id="ARBA00022833"/>
    </source>
</evidence>
<keyword evidence="4 5" id="KW-0238">DNA-binding</keyword>
<evidence type="ECO:0000313" key="9">
    <source>
        <dbReference type="Proteomes" id="UP001174136"/>
    </source>
</evidence>
<evidence type="ECO:0000259" key="7">
    <source>
        <dbReference type="PROSITE" id="PS50950"/>
    </source>
</evidence>
<dbReference type="PROSITE" id="PS50950">
    <property type="entry name" value="ZF_THAP"/>
    <property type="match status" value="1"/>
</dbReference>
<evidence type="ECO:0000256" key="6">
    <source>
        <dbReference type="SAM" id="Coils"/>
    </source>
</evidence>
<dbReference type="Pfam" id="PF12017">
    <property type="entry name" value="Tnp_P_element"/>
    <property type="match status" value="1"/>
</dbReference>
<keyword evidence="6" id="KW-0175">Coiled coil</keyword>
<evidence type="ECO:0000313" key="8">
    <source>
        <dbReference type="EMBL" id="KAK0155518.1"/>
    </source>
</evidence>
<dbReference type="InterPro" id="IPR026521">
    <property type="entry name" value="THAP2"/>
</dbReference>
<proteinExistence type="predicted"/>
<feature type="coiled-coil region" evidence="6">
    <location>
        <begin position="84"/>
        <end position="118"/>
    </location>
</feature>
<evidence type="ECO:0000256" key="1">
    <source>
        <dbReference type="ARBA" id="ARBA00022723"/>
    </source>
</evidence>
<dbReference type="EMBL" id="JAOPHQ010000284">
    <property type="protein sequence ID" value="KAK0155518.1"/>
    <property type="molecule type" value="Genomic_DNA"/>
</dbReference>
<dbReference type="PANTHER" id="PTHR47696:SF1">
    <property type="entry name" value="THAP DOMAIN-CONTAINING PROTEIN 2"/>
    <property type="match status" value="1"/>
</dbReference>
<dbReference type="GO" id="GO:0003677">
    <property type="term" value="F:DNA binding"/>
    <property type="evidence" value="ECO:0007669"/>
    <property type="project" value="UniProtKB-UniRule"/>
</dbReference>
<sequence length="210" mass="24203">MLCSEHFRLEDFDRTGQIVRIRAGAVPSIFCFPAHLHRPVVSRTSQTSKKAPETLSLDCSQLVQEAEPLPLPNVDHSYALPSSHDDLRARLREALARMESLERERRNAKDRERRAKNTVSGLLKDLRVKKLINEELKEQLDIYSDLPIHLLSKQSHEYTKDQREYAITLHLHGPKAYSYLRETLNINLPHPHTLQSLIWLCVSHVGCHGH</sequence>
<feature type="domain" description="THAP-type" evidence="7">
    <location>
        <begin position="1"/>
        <end position="30"/>
    </location>
</feature>
<dbReference type="AlphaFoldDB" id="A0AA47NAL9"/>
<name>A0AA47NAL9_MERPO</name>
<gene>
    <name evidence="8" type="primary">THAP6_1</name>
    <name evidence="8" type="ORF">N1851_002108</name>
</gene>